<name>A0ACB8RM65_9AGAM</name>
<reference evidence="1" key="1">
    <citation type="submission" date="2021-02" db="EMBL/GenBank/DDBJ databases">
        <authorList>
            <consortium name="DOE Joint Genome Institute"/>
            <person name="Ahrendt S."/>
            <person name="Looney B.P."/>
            <person name="Miyauchi S."/>
            <person name="Morin E."/>
            <person name="Drula E."/>
            <person name="Courty P.E."/>
            <person name="Chicoki N."/>
            <person name="Fauchery L."/>
            <person name="Kohler A."/>
            <person name="Kuo A."/>
            <person name="Labutti K."/>
            <person name="Pangilinan J."/>
            <person name="Lipzen A."/>
            <person name="Riley R."/>
            <person name="Andreopoulos W."/>
            <person name="He G."/>
            <person name="Johnson J."/>
            <person name="Barry K.W."/>
            <person name="Grigoriev I.V."/>
            <person name="Nagy L."/>
            <person name="Hibbett D."/>
            <person name="Henrissat B."/>
            <person name="Matheny P.B."/>
            <person name="Labbe J."/>
            <person name="Martin F."/>
        </authorList>
    </citation>
    <scope>NUCLEOTIDE SEQUENCE</scope>
    <source>
        <strain evidence="1">FP105234-sp</strain>
    </source>
</reference>
<protein>
    <submittedName>
        <fullName evidence="1">Uncharacterized protein</fullName>
    </submittedName>
</protein>
<gene>
    <name evidence="1" type="ORF">FA95DRAFT_213156</name>
</gene>
<keyword evidence="2" id="KW-1185">Reference proteome</keyword>
<sequence>MMVTGSWWSRADGSAQRSLQRLSLKRLKTRSSLLNIIAPSCTLTMSTTRPLVVKLATAGHESEACAGARHAWDTGRRPNQGQSASCSGSLQYVSPSFNAS</sequence>
<proteinExistence type="predicted"/>
<organism evidence="1 2">
    <name type="scientific">Auriscalpium vulgare</name>
    <dbReference type="NCBI Taxonomy" id="40419"/>
    <lineage>
        <taxon>Eukaryota</taxon>
        <taxon>Fungi</taxon>
        <taxon>Dikarya</taxon>
        <taxon>Basidiomycota</taxon>
        <taxon>Agaricomycotina</taxon>
        <taxon>Agaricomycetes</taxon>
        <taxon>Russulales</taxon>
        <taxon>Auriscalpiaceae</taxon>
        <taxon>Auriscalpium</taxon>
    </lineage>
</organism>
<comment type="caution">
    <text evidence="1">The sequence shown here is derived from an EMBL/GenBank/DDBJ whole genome shotgun (WGS) entry which is preliminary data.</text>
</comment>
<accession>A0ACB8RM65</accession>
<evidence type="ECO:0000313" key="2">
    <source>
        <dbReference type="Proteomes" id="UP000814033"/>
    </source>
</evidence>
<dbReference type="Proteomes" id="UP000814033">
    <property type="component" value="Unassembled WGS sequence"/>
</dbReference>
<dbReference type="EMBL" id="MU275969">
    <property type="protein sequence ID" value="KAI0044872.1"/>
    <property type="molecule type" value="Genomic_DNA"/>
</dbReference>
<reference evidence="1" key="2">
    <citation type="journal article" date="2022" name="New Phytol.">
        <title>Evolutionary transition to the ectomycorrhizal habit in the genomes of a hyperdiverse lineage of mushroom-forming fungi.</title>
        <authorList>
            <person name="Looney B."/>
            <person name="Miyauchi S."/>
            <person name="Morin E."/>
            <person name="Drula E."/>
            <person name="Courty P.E."/>
            <person name="Kohler A."/>
            <person name="Kuo A."/>
            <person name="LaButti K."/>
            <person name="Pangilinan J."/>
            <person name="Lipzen A."/>
            <person name="Riley R."/>
            <person name="Andreopoulos W."/>
            <person name="He G."/>
            <person name="Johnson J."/>
            <person name="Nolan M."/>
            <person name="Tritt A."/>
            <person name="Barry K.W."/>
            <person name="Grigoriev I.V."/>
            <person name="Nagy L.G."/>
            <person name="Hibbett D."/>
            <person name="Henrissat B."/>
            <person name="Matheny P.B."/>
            <person name="Labbe J."/>
            <person name="Martin F.M."/>
        </authorList>
    </citation>
    <scope>NUCLEOTIDE SEQUENCE</scope>
    <source>
        <strain evidence="1">FP105234-sp</strain>
    </source>
</reference>
<evidence type="ECO:0000313" key="1">
    <source>
        <dbReference type="EMBL" id="KAI0044872.1"/>
    </source>
</evidence>